<evidence type="ECO:0000256" key="1">
    <source>
        <dbReference type="ARBA" id="ARBA00001971"/>
    </source>
</evidence>
<name>A0A5J9SD02_9POAL</name>
<keyword evidence="7" id="KW-0503">Monooxygenase</keyword>
<comment type="similarity">
    <text evidence="2 7">Belongs to the cytochrome P450 family.</text>
</comment>
<evidence type="ECO:0000313" key="8">
    <source>
        <dbReference type="EMBL" id="TVT96713.1"/>
    </source>
</evidence>
<organism evidence="8 9">
    <name type="scientific">Eragrostis curvula</name>
    <name type="common">weeping love grass</name>
    <dbReference type="NCBI Taxonomy" id="38414"/>
    <lineage>
        <taxon>Eukaryota</taxon>
        <taxon>Viridiplantae</taxon>
        <taxon>Streptophyta</taxon>
        <taxon>Embryophyta</taxon>
        <taxon>Tracheophyta</taxon>
        <taxon>Spermatophyta</taxon>
        <taxon>Magnoliopsida</taxon>
        <taxon>Liliopsida</taxon>
        <taxon>Poales</taxon>
        <taxon>Poaceae</taxon>
        <taxon>PACMAD clade</taxon>
        <taxon>Chloridoideae</taxon>
        <taxon>Eragrostideae</taxon>
        <taxon>Eragrostidinae</taxon>
        <taxon>Eragrostis</taxon>
    </lineage>
</organism>
<dbReference type="GO" id="GO:0005506">
    <property type="term" value="F:iron ion binding"/>
    <property type="evidence" value="ECO:0007669"/>
    <property type="project" value="InterPro"/>
</dbReference>
<dbReference type="InterPro" id="IPR002401">
    <property type="entry name" value="Cyt_P450_E_grp-I"/>
</dbReference>
<protein>
    <recommendedName>
        <fullName evidence="10">Cytochrome P450</fullName>
    </recommendedName>
</protein>
<dbReference type="GO" id="GO:0020037">
    <property type="term" value="F:heme binding"/>
    <property type="evidence" value="ECO:0007669"/>
    <property type="project" value="InterPro"/>
</dbReference>
<keyword evidence="9" id="KW-1185">Reference proteome</keyword>
<dbReference type="FunFam" id="1.10.630.10:FF:000022">
    <property type="entry name" value="Taxadiene 5-alpha hydroxylase"/>
    <property type="match status" value="1"/>
</dbReference>
<keyword evidence="3 6" id="KW-0479">Metal-binding</keyword>
<dbReference type="EMBL" id="RWGY01001135">
    <property type="protein sequence ID" value="TVT96713.1"/>
    <property type="molecule type" value="Genomic_DNA"/>
</dbReference>
<sequence length="506" mass="55453">MDASSTATRMAAALAILAAFVSSIPVLYRLLFAGAGDKPRSKPLPPGSFGLPVVGQTLSLLRALRANTAEDWLRRRAAAYGPVSQLSFFRRPTAFLVGPAGNKFLFTSAALTTANSEAFSRMVGRRTVRDVAGEDHARVRAMMLQFLRPDAVRRHVGAMDAEVRRHLDARWRGRAAVAVMPSMKALTFDVMSTVLFGLGDSDAAARRELSAEFQQLARGIWTVPLDLPFSTFRRCLAASRRGRRAVAAVVEERRAKLERGESSPANDVITHMLAGGLPDEEITDNVIFLMIAAHDTTAALITFLLRHLDANRDAYAKVLQEQVEIARGKAPGDALTWEDLSRMRYTWAAALETLRLVPTSFSILRKAVEDVEHGGYLIPKGWGVMNAMTMTHWDPDVFPDPGRFDPARFEAAAPAIPFTFVPFGGGARVCPGNEFARVETLVAVHHIVTRFRWKLAAGCDGSLSRFPMPYPSQGLLIDIEPLSTEVNGIPPREVQFSASLTQQLFG</sequence>
<dbReference type="AlphaFoldDB" id="A0A5J9SD02"/>
<evidence type="ECO:0000256" key="2">
    <source>
        <dbReference type="ARBA" id="ARBA00010617"/>
    </source>
</evidence>
<proteinExistence type="inferred from homology"/>
<dbReference type="GO" id="GO:0016705">
    <property type="term" value="F:oxidoreductase activity, acting on paired donors, with incorporation or reduction of molecular oxygen"/>
    <property type="evidence" value="ECO:0007669"/>
    <property type="project" value="InterPro"/>
</dbReference>
<feature type="non-terminal residue" evidence="8">
    <location>
        <position position="1"/>
    </location>
</feature>
<dbReference type="CDD" id="cd11043">
    <property type="entry name" value="CYP90-like"/>
    <property type="match status" value="1"/>
</dbReference>
<evidence type="ECO:0000313" key="9">
    <source>
        <dbReference type="Proteomes" id="UP000324897"/>
    </source>
</evidence>
<evidence type="ECO:0000256" key="3">
    <source>
        <dbReference type="ARBA" id="ARBA00022723"/>
    </source>
</evidence>
<dbReference type="PRINTS" id="PR00385">
    <property type="entry name" value="P450"/>
</dbReference>
<comment type="cofactor">
    <cofactor evidence="1 6">
        <name>heme</name>
        <dbReference type="ChEBI" id="CHEBI:30413"/>
    </cofactor>
</comment>
<dbReference type="Pfam" id="PF00067">
    <property type="entry name" value="p450"/>
    <property type="match status" value="1"/>
</dbReference>
<evidence type="ECO:0000256" key="5">
    <source>
        <dbReference type="ARBA" id="ARBA00023004"/>
    </source>
</evidence>
<dbReference type="PRINTS" id="PR00463">
    <property type="entry name" value="EP450I"/>
</dbReference>
<comment type="caution">
    <text evidence="8">The sequence shown here is derived from an EMBL/GenBank/DDBJ whole genome shotgun (WGS) entry which is preliminary data.</text>
</comment>
<keyword evidence="6 7" id="KW-0349">Heme</keyword>
<evidence type="ECO:0008006" key="10">
    <source>
        <dbReference type="Google" id="ProtNLM"/>
    </source>
</evidence>
<dbReference type="InterPro" id="IPR017972">
    <property type="entry name" value="Cyt_P450_CS"/>
</dbReference>
<dbReference type="OrthoDB" id="3945418at2759"/>
<dbReference type="SUPFAM" id="SSF48264">
    <property type="entry name" value="Cytochrome P450"/>
    <property type="match status" value="1"/>
</dbReference>
<dbReference type="GO" id="GO:0016125">
    <property type="term" value="P:sterol metabolic process"/>
    <property type="evidence" value="ECO:0007669"/>
    <property type="project" value="TreeGrafter"/>
</dbReference>
<keyword evidence="4 7" id="KW-0560">Oxidoreductase</keyword>
<dbReference type="GO" id="GO:0004497">
    <property type="term" value="F:monooxygenase activity"/>
    <property type="evidence" value="ECO:0007669"/>
    <property type="project" value="UniProtKB-KW"/>
</dbReference>
<dbReference type="InterPro" id="IPR036396">
    <property type="entry name" value="Cyt_P450_sf"/>
</dbReference>
<reference evidence="8 9" key="1">
    <citation type="journal article" date="2019" name="Sci. Rep.">
        <title>A high-quality genome of Eragrostis curvula grass provides insights into Poaceae evolution and supports new strategies to enhance forage quality.</title>
        <authorList>
            <person name="Carballo J."/>
            <person name="Santos B.A.C.M."/>
            <person name="Zappacosta D."/>
            <person name="Garbus I."/>
            <person name="Selva J.P."/>
            <person name="Gallo C.A."/>
            <person name="Diaz A."/>
            <person name="Albertini E."/>
            <person name="Caccamo M."/>
            <person name="Echenique V."/>
        </authorList>
    </citation>
    <scope>NUCLEOTIDE SEQUENCE [LARGE SCALE GENOMIC DNA]</scope>
    <source>
        <strain evidence="9">cv. Victoria</strain>
        <tissue evidence="8">Leaf</tissue>
    </source>
</reference>
<evidence type="ECO:0000256" key="7">
    <source>
        <dbReference type="RuleBase" id="RU000461"/>
    </source>
</evidence>
<dbReference type="Gene3D" id="1.10.630.10">
    <property type="entry name" value="Cytochrome P450"/>
    <property type="match status" value="1"/>
</dbReference>
<dbReference type="InterPro" id="IPR001128">
    <property type="entry name" value="Cyt_P450"/>
</dbReference>
<dbReference type="PANTHER" id="PTHR24286:SF364">
    <property type="entry name" value="CYTOCHROME P450 FAMILY 718"/>
    <property type="match status" value="1"/>
</dbReference>
<dbReference type="Gramene" id="TVT96713">
    <property type="protein sequence ID" value="TVT96713"/>
    <property type="gene ID" value="EJB05_58070"/>
</dbReference>
<dbReference type="Proteomes" id="UP000324897">
    <property type="component" value="Unassembled WGS sequence"/>
</dbReference>
<feature type="binding site" description="axial binding residue" evidence="6">
    <location>
        <position position="430"/>
    </location>
    <ligand>
        <name>heme</name>
        <dbReference type="ChEBI" id="CHEBI:30413"/>
    </ligand>
    <ligandPart>
        <name>Fe</name>
        <dbReference type="ChEBI" id="CHEBI:18248"/>
    </ligandPart>
</feature>
<accession>A0A5J9SD02</accession>
<evidence type="ECO:0000256" key="4">
    <source>
        <dbReference type="ARBA" id="ARBA00023002"/>
    </source>
</evidence>
<dbReference type="PANTHER" id="PTHR24286">
    <property type="entry name" value="CYTOCHROME P450 26"/>
    <property type="match status" value="1"/>
</dbReference>
<gene>
    <name evidence="8" type="ORF">EJB05_58070</name>
</gene>
<dbReference type="PROSITE" id="PS00086">
    <property type="entry name" value="CYTOCHROME_P450"/>
    <property type="match status" value="1"/>
</dbReference>
<evidence type="ECO:0000256" key="6">
    <source>
        <dbReference type="PIRSR" id="PIRSR602401-1"/>
    </source>
</evidence>
<keyword evidence="5 6" id="KW-0408">Iron</keyword>